<dbReference type="InterPro" id="IPR008792">
    <property type="entry name" value="PQQD"/>
</dbReference>
<evidence type="ECO:0000313" key="2">
    <source>
        <dbReference type="Proteomes" id="UP000824681"/>
    </source>
</evidence>
<dbReference type="Gene3D" id="1.10.10.1150">
    <property type="entry name" value="Coenzyme PQQ synthesis protein D (PqqD)"/>
    <property type="match status" value="1"/>
</dbReference>
<organism evidence="1 2">
    <name type="scientific">Nonomuraea coxensis DSM 45129</name>
    <dbReference type="NCBI Taxonomy" id="1122611"/>
    <lineage>
        <taxon>Bacteria</taxon>
        <taxon>Bacillati</taxon>
        <taxon>Actinomycetota</taxon>
        <taxon>Actinomycetes</taxon>
        <taxon>Streptosporangiales</taxon>
        <taxon>Streptosporangiaceae</taxon>
        <taxon>Nonomuraea</taxon>
    </lineage>
</organism>
<evidence type="ECO:0000313" key="1">
    <source>
        <dbReference type="EMBL" id="QYC45022.1"/>
    </source>
</evidence>
<sequence>MPVLHAREGIRRTPADDQGAVLMDAHRDRFYGLNPAAAVIWHAVADGTEVTAAAAIAARALLAAFSIDPATAQRDAESHLAVLTGHGLLQERP</sequence>
<protein>
    <recommendedName>
        <fullName evidence="3">PqqD family protein</fullName>
    </recommendedName>
</protein>
<accession>A0ABX8UBH3</accession>
<dbReference type="RefSeq" id="WP_020545174.1">
    <property type="nucleotide sequence ID" value="NZ_CP068985.1"/>
</dbReference>
<evidence type="ECO:0008006" key="3">
    <source>
        <dbReference type="Google" id="ProtNLM"/>
    </source>
</evidence>
<gene>
    <name evidence="1" type="ORF">Nocox_37340</name>
</gene>
<proteinExistence type="predicted"/>
<dbReference type="EMBL" id="CP068985">
    <property type="protein sequence ID" value="QYC45022.1"/>
    <property type="molecule type" value="Genomic_DNA"/>
</dbReference>
<reference evidence="1 2" key="1">
    <citation type="journal article" date="2021" name="ACS Chem. Biol.">
        <title>Genomic-Led Discovery of a Novel Glycopeptide Antibiotic by Nonomuraea coxensis DSM 45129.</title>
        <authorList>
            <person name="Yushchuk O."/>
            <person name="Vior N.M."/>
            <person name="Andreo-Vidal A."/>
            <person name="Berini F."/>
            <person name="Ruckert C."/>
            <person name="Busche T."/>
            <person name="Binda E."/>
            <person name="Kalinowski J."/>
            <person name="Truman A.W."/>
            <person name="Marinelli F."/>
        </authorList>
    </citation>
    <scope>NUCLEOTIDE SEQUENCE [LARGE SCALE GENOMIC DNA]</scope>
    <source>
        <strain evidence="1 2">DSM 45129</strain>
    </source>
</reference>
<dbReference type="Proteomes" id="UP000824681">
    <property type="component" value="Chromosome"/>
</dbReference>
<keyword evidence="2" id="KW-1185">Reference proteome</keyword>
<dbReference type="Pfam" id="PF05402">
    <property type="entry name" value="PqqD"/>
    <property type="match status" value="1"/>
</dbReference>
<dbReference type="InterPro" id="IPR041881">
    <property type="entry name" value="PqqD_sf"/>
</dbReference>
<name>A0ABX8UBH3_9ACTN</name>